<comment type="caution">
    <text evidence="1">The sequence shown here is derived from an EMBL/GenBank/DDBJ whole genome shotgun (WGS) entry which is preliminary data.</text>
</comment>
<evidence type="ECO:0000313" key="2">
    <source>
        <dbReference type="Proteomes" id="UP000216533"/>
    </source>
</evidence>
<dbReference type="Proteomes" id="UP000216533">
    <property type="component" value="Unassembled WGS sequence"/>
</dbReference>
<dbReference type="RefSeq" id="WP_094449470.1">
    <property type="nucleotide sequence ID" value="NZ_NMVI01000003.1"/>
</dbReference>
<dbReference type="EMBL" id="NMVI01000003">
    <property type="protein sequence ID" value="OYN90704.1"/>
    <property type="molecule type" value="Genomic_DNA"/>
</dbReference>
<gene>
    <name evidence="1" type="ORF">CGZ92_00720</name>
</gene>
<sequence length="133" mass="14667">MGQRNEDALRRLELQVAQSRMESRLAQQHIDAFVARARRQGLPTVRLAAGLLGSGAKVRTDRKGWYIRANHSVAVGTDGSFFVLTVPGGWRERLTGVRLKPQPPPLIVARGGRDGESGELVAFLERTLVEGPW</sequence>
<organism evidence="1 2">
    <name type="scientific">Parenemella sanctibonifatiensis</name>
    <dbReference type="NCBI Taxonomy" id="2016505"/>
    <lineage>
        <taxon>Bacteria</taxon>
        <taxon>Bacillati</taxon>
        <taxon>Actinomycetota</taxon>
        <taxon>Actinomycetes</taxon>
        <taxon>Propionibacteriales</taxon>
        <taxon>Propionibacteriaceae</taxon>
        <taxon>Parenemella</taxon>
    </lineage>
</organism>
<name>A0A255EGN8_9ACTN</name>
<protein>
    <submittedName>
        <fullName evidence="1">Uncharacterized protein</fullName>
    </submittedName>
</protein>
<reference evidence="1 2" key="1">
    <citation type="submission" date="2017-07" db="EMBL/GenBank/DDBJ databases">
        <title>Draft whole genome sequences of clinical Proprionibacteriaceae strains.</title>
        <authorList>
            <person name="Bernier A.-M."/>
            <person name="Bernard K."/>
            <person name="Domingo M.-C."/>
        </authorList>
    </citation>
    <scope>NUCLEOTIDE SEQUENCE [LARGE SCALE GENOMIC DNA]</scope>
    <source>
        <strain evidence="1 2">NML 160184</strain>
    </source>
</reference>
<dbReference type="AlphaFoldDB" id="A0A255EGN8"/>
<accession>A0A255EGN8</accession>
<proteinExistence type="predicted"/>
<evidence type="ECO:0000313" key="1">
    <source>
        <dbReference type="EMBL" id="OYN90704.1"/>
    </source>
</evidence>